<keyword evidence="3" id="KW-1185">Reference proteome</keyword>
<comment type="caution">
    <text evidence="2">The sequence shown here is derived from an EMBL/GenBank/DDBJ whole genome shotgun (WGS) entry which is preliminary data.</text>
</comment>
<evidence type="ECO:0000256" key="1">
    <source>
        <dbReference type="SAM" id="Phobius"/>
    </source>
</evidence>
<reference evidence="3" key="1">
    <citation type="journal article" date="2023" name="Commun. Biol.">
        <title>Genome analysis of Parmales, the sister group of diatoms, reveals the evolutionary specialization of diatoms from phago-mixotrophs to photoautotrophs.</title>
        <authorList>
            <person name="Ban H."/>
            <person name="Sato S."/>
            <person name="Yoshikawa S."/>
            <person name="Yamada K."/>
            <person name="Nakamura Y."/>
            <person name="Ichinomiya M."/>
            <person name="Sato N."/>
            <person name="Blanc-Mathieu R."/>
            <person name="Endo H."/>
            <person name="Kuwata A."/>
            <person name="Ogata H."/>
        </authorList>
    </citation>
    <scope>NUCLEOTIDE SEQUENCE [LARGE SCALE GENOMIC DNA]</scope>
</reference>
<evidence type="ECO:0000313" key="3">
    <source>
        <dbReference type="Proteomes" id="UP001165065"/>
    </source>
</evidence>
<feature type="transmembrane region" description="Helical" evidence="1">
    <location>
        <begin position="103"/>
        <end position="121"/>
    </location>
</feature>
<dbReference type="EMBL" id="BRYA01000340">
    <property type="protein sequence ID" value="GMI47321.1"/>
    <property type="molecule type" value="Genomic_DNA"/>
</dbReference>
<proteinExistence type="predicted"/>
<sequence length="229" mass="25993">MRKAYVRVNKITSTFRGSTTLLQATQLSDTFENNERTADEDFFDFENGANLEMWYFMHEHIHDTCKIQVASHNVVMALFVLIIVLGAIALVILTFLTSIERNLVTFVNLFLLELLLVGTLLKHTTTAATCNENFHHRTLMDLRKIVFHKTQELNELLYRAENEEEGLKLKIARKRKCVSNLNAVIIMIKECPKLPGVIMGFEIKKELIAKVVLAVVASCASALLRLGLT</sequence>
<organism evidence="2 3">
    <name type="scientific">Triparma columacea</name>
    <dbReference type="NCBI Taxonomy" id="722753"/>
    <lineage>
        <taxon>Eukaryota</taxon>
        <taxon>Sar</taxon>
        <taxon>Stramenopiles</taxon>
        <taxon>Ochrophyta</taxon>
        <taxon>Bolidophyceae</taxon>
        <taxon>Parmales</taxon>
        <taxon>Triparmaceae</taxon>
        <taxon>Triparma</taxon>
    </lineage>
</organism>
<gene>
    <name evidence="2" type="ORF">TrCOL_g3057</name>
</gene>
<accession>A0A9W7LEX4</accession>
<dbReference type="Proteomes" id="UP001165065">
    <property type="component" value="Unassembled WGS sequence"/>
</dbReference>
<dbReference type="AlphaFoldDB" id="A0A9W7LEX4"/>
<feature type="transmembrane region" description="Helical" evidence="1">
    <location>
        <begin position="74"/>
        <end position="97"/>
    </location>
</feature>
<evidence type="ECO:0000313" key="2">
    <source>
        <dbReference type="EMBL" id="GMI47321.1"/>
    </source>
</evidence>
<keyword evidence="1" id="KW-0472">Membrane</keyword>
<keyword evidence="1" id="KW-1133">Transmembrane helix</keyword>
<name>A0A9W7LEX4_9STRA</name>
<protein>
    <submittedName>
        <fullName evidence="2">Uncharacterized protein</fullName>
    </submittedName>
</protein>
<keyword evidence="1" id="KW-0812">Transmembrane</keyword>